<comment type="caution">
    <text evidence="1">The sequence shown here is derived from an EMBL/GenBank/DDBJ whole genome shotgun (WGS) entry which is preliminary data.</text>
</comment>
<dbReference type="AlphaFoldDB" id="X0TT92"/>
<evidence type="ECO:0000313" key="1">
    <source>
        <dbReference type="EMBL" id="GAF90406.1"/>
    </source>
</evidence>
<gene>
    <name evidence="1" type="ORF">S01H1_31435</name>
</gene>
<reference evidence="1" key="1">
    <citation type="journal article" date="2014" name="Front. Microbiol.">
        <title>High frequency of phylogenetically diverse reductive dehalogenase-homologous genes in deep subseafloor sedimentary metagenomes.</title>
        <authorList>
            <person name="Kawai M."/>
            <person name="Futagami T."/>
            <person name="Toyoda A."/>
            <person name="Takaki Y."/>
            <person name="Nishi S."/>
            <person name="Hori S."/>
            <person name="Arai W."/>
            <person name="Tsubouchi T."/>
            <person name="Morono Y."/>
            <person name="Uchiyama I."/>
            <person name="Ito T."/>
            <person name="Fujiyama A."/>
            <person name="Inagaki F."/>
            <person name="Takami H."/>
        </authorList>
    </citation>
    <scope>NUCLEOTIDE SEQUENCE</scope>
    <source>
        <strain evidence="1">Expedition CK06-06</strain>
    </source>
</reference>
<proteinExistence type="predicted"/>
<name>X0TT92_9ZZZZ</name>
<organism evidence="1">
    <name type="scientific">marine sediment metagenome</name>
    <dbReference type="NCBI Taxonomy" id="412755"/>
    <lineage>
        <taxon>unclassified sequences</taxon>
        <taxon>metagenomes</taxon>
        <taxon>ecological metagenomes</taxon>
    </lineage>
</organism>
<dbReference type="EMBL" id="BARS01019394">
    <property type="protein sequence ID" value="GAF90406.1"/>
    <property type="molecule type" value="Genomic_DNA"/>
</dbReference>
<sequence length="100" mass="11553">MDYHKEFTKAKIQLDEAYSENPKVSVDGLGTYDLETLKNNTRRHIIDMRDAVDLDDDARAWKNLKHILDSGVFQAKVDAIVSTFDEMDAKRRRGGRPRTK</sequence>
<protein>
    <submittedName>
        <fullName evidence="1">Uncharacterized protein</fullName>
    </submittedName>
</protein>
<accession>X0TT92</accession>